<evidence type="ECO:0000313" key="1">
    <source>
        <dbReference type="EMBL" id="CAI9778908.1"/>
    </source>
</evidence>
<accession>A0AAD2A092</accession>
<name>A0AAD2A092_9LAMI</name>
<sequence length="161" mass="17968">MPQLEPSFEGELGFDNARTVLLVLAISVPVSFERPICTVPPQAFSYAGTELGRISHGLSDVVDQNGLLAYLSHCSRFSVVSASEFFKGEEPALQLEQSNFLLCQKRNEISEAHLTSLLLDYLPNLHDRVTSCVNIVLRKISDIWRLIELGCMGEVIQTLRF</sequence>
<evidence type="ECO:0000313" key="2">
    <source>
        <dbReference type="Proteomes" id="UP000834106"/>
    </source>
</evidence>
<dbReference type="AlphaFoldDB" id="A0AAD2A092"/>
<gene>
    <name evidence="1" type="ORF">FPE_LOCUS26338</name>
</gene>
<dbReference type="Proteomes" id="UP000834106">
    <property type="component" value="Chromosome 16"/>
</dbReference>
<protein>
    <submittedName>
        <fullName evidence="1">Uncharacterized protein</fullName>
    </submittedName>
</protein>
<keyword evidence="2" id="KW-1185">Reference proteome</keyword>
<dbReference type="EMBL" id="OU503051">
    <property type="protein sequence ID" value="CAI9778908.1"/>
    <property type="molecule type" value="Genomic_DNA"/>
</dbReference>
<proteinExistence type="predicted"/>
<organism evidence="1 2">
    <name type="scientific">Fraxinus pennsylvanica</name>
    <dbReference type="NCBI Taxonomy" id="56036"/>
    <lineage>
        <taxon>Eukaryota</taxon>
        <taxon>Viridiplantae</taxon>
        <taxon>Streptophyta</taxon>
        <taxon>Embryophyta</taxon>
        <taxon>Tracheophyta</taxon>
        <taxon>Spermatophyta</taxon>
        <taxon>Magnoliopsida</taxon>
        <taxon>eudicotyledons</taxon>
        <taxon>Gunneridae</taxon>
        <taxon>Pentapetalae</taxon>
        <taxon>asterids</taxon>
        <taxon>lamiids</taxon>
        <taxon>Lamiales</taxon>
        <taxon>Oleaceae</taxon>
        <taxon>Oleeae</taxon>
        <taxon>Fraxinus</taxon>
    </lineage>
</organism>
<reference evidence="1" key="1">
    <citation type="submission" date="2023-05" db="EMBL/GenBank/DDBJ databases">
        <authorList>
            <person name="Huff M."/>
        </authorList>
    </citation>
    <scope>NUCLEOTIDE SEQUENCE</scope>
</reference>